<keyword evidence="3" id="KW-1185">Reference proteome</keyword>
<proteinExistence type="predicted"/>
<dbReference type="EMBL" id="LXMD01000004">
    <property type="protein sequence ID" value="OCG76244.1"/>
    <property type="molecule type" value="Genomic_DNA"/>
</dbReference>
<feature type="domain" description="EAL" evidence="1">
    <location>
        <begin position="1"/>
        <end position="208"/>
    </location>
</feature>
<evidence type="ECO:0000313" key="3">
    <source>
        <dbReference type="Proteomes" id="UP000093355"/>
    </source>
</evidence>
<dbReference type="PANTHER" id="PTHR33121">
    <property type="entry name" value="CYCLIC DI-GMP PHOSPHODIESTERASE PDEF"/>
    <property type="match status" value="1"/>
</dbReference>
<reference evidence="2 3" key="1">
    <citation type="submission" date="2016-05" db="EMBL/GenBank/DDBJ databases">
        <authorList>
            <person name="Lavstsen T."/>
            <person name="Jespersen J.S."/>
        </authorList>
    </citation>
    <scope>NUCLEOTIDE SEQUENCE [LARGE SCALE GENOMIC DNA]</scope>
    <source>
        <strain evidence="2 3">YLB-01</strain>
    </source>
</reference>
<dbReference type="InterPro" id="IPR050706">
    <property type="entry name" value="Cyclic-di-GMP_PDE-like"/>
</dbReference>
<dbReference type="AlphaFoldDB" id="A0A1B9NI44"/>
<dbReference type="Pfam" id="PF00563">
    <property type="entry name" value="EAL"/>
    <property type="match status" value="1"/>
</dbReference>
<sequence>MAFQPIVDVQTRVVVGYEALARFADGRSPLTHLDEAREGGRLAAVEIDLIRSAVRAARALPADLLVTVNASADTLESEEFVGLLPPERPWGVELTELSDVHEREGRLRDRTDTLEVSLLLDDMGSARTESEWIVAMRPDIVKIAKEIVWAACDDRAARTQLEDFVAWARLIDARVLAEGIETAVHDDLLVEAGIELAQGFRHGRPAFV</sequence>
<name>A0A1B9NI44_9MICO</name>
<organism evidence="2 3">
    <name type="scientific">Microbacterium sediminis</name>
    <dbReference type="NCBI Taxonomy" id="904291"/>
    <lineage>
        <taxon>Bacteria</taxon>
        <taxon>Bacillati</taxon>
        <taxon>Actinomycetota</taxon>
        <taxon>Actinomycetes</taxon>
        <taxon>Micrococcales</taxon>
        <taxon>Microbacteriaceae</taxon>
        <taxon>Microbacterium</taxon>
    </lineage>
</organism>
<protein>
    <recommendedName>
        <fullName evidence="1">EAL domain-containing protein</fullName>
    </recommendedName>
</protein>
<accession>A0A1B9NI44</accession>
<dbReference type="SUPFAM" id="SSF141868">
    <property type="entry name" value="EAL domain-like"/>
    <property type="match status" value="1"/>
</dbReference>
<dbReference type="CDD" id="cd01948">
    <property type="entry name" value="EAL"/>
    <property type="match status" value="1"/>
</dbReference>
<dbReference type="Proteomes" id="UP000093355">
    <property type="component" value="Unassembled WGS sequence"/>
</dbReference>
<dbReference type="PROSITE" id="PS50883">
    <property type="entry name" value="EAL"/>
    <property type="match status" value="1"/>
</dbReference>
<comment type="caution">
    <text evidence="2">The sequence shown here is derived from an EMBL/GenBank/DDBJ whole genome shotgun (WGS) entry which is preliminary data.</text>
</comment>
<dbReference type="InterPro" id="IPR035919">
    <property type="entry name" value="EAL_sf"/>
</dbReference>
<dbReference type="SMART" id="SM00052">
    <property type="entry name" value="EAL"/>
    <property type="match status" value="1"/>
</dbReference>
<evidence type="ECO:0000313" key="2">
    <source>
        <dbReference type="EMBL" id="OCG76244.1"/>
    </source>
</evidence>
<dbReference type="PANTHER" id="PTHR33121:SF76">
    <property type="entry name" value="SIGNALING PROTEIN"/>
    <property type="match status" value="1"/>
</dbReference>
<gene>
    <name evidence="2" type="ORF">A7J15_12325</name>
</gene>
<dbReference type="STRING" id="904291.A7J15_12325"/>
<dbReference type="GO" id="GO:0071111">
    <property type="term" value="F:cyclic-guanylate-specific phosphodiesterase activity"/>
    <property type="evidence" value="ECO:0007669"/>
    <property type="project" value="InterPro"/>
</dbReference>
<evidence type="ECO:0000259" key="1">
    <source>
        <dbReference type="PROSITE" id="PS50883"/>
    </source>
</evidence>
<dbReference type="Gene3D" id="3.20.20.450">
    <property type="entry name" value="EAL domain"/>
    <property type="match status" value="1"/>
</dbReference>
<dbReference type="InterPro" id="IPR001633">
    <property type="entry name" value="EAL_dom"/>
</dbReference>